<dbReference type="Pfam" id="PF13683">
    <property type="entry name" value="rve_3"/>
    <property type="match status" value="1"/>
</dbReference>
<proteinExistence type="predicted"/>
<feature type="domain" description="Integrase catalytic" evidence="1">
    <location>
        <begin position="2"/>
        <end position="59"/>
    </location>
</feature>
<protein>
    <submittedName>
        <fullName evidence="2">Integrase core domain-containing protein</fullName>
    </submittedName>
</protein>
<dbReference type="RefSeq" id="WP_216458141.1">
    <property type="nucleotide sequence ID" value="NZ_JAHLQL010000014.1"/>
</dbReference>
<name>A0ABS6F4Q1_9CLOT</name>
<keyword evidence="3" id="KW-1185">Reference proteome</keyword>
<dbReference type="EMBL" id="JAHLQL010000014">
    <property type="protein sequence ID" value="MBU5593502.1"/>
    <property type="molecule type" value="Genomic_DNA"/>
</dbReference>
<evidence type="ECO:0000259" key="1">
    <source>
        <dbReference type="Pfam" id="PF13683"/>
    </source>
</evidence>
<comment type="caution">
    <text evidence="2">The sequence shown here is derived from an EMBL/GenBank/DDBJ whole genome shotgun (WGS) entry which is preliminary data.</text>
</comment>
<sequence>MDIYHERTPSKTPTRNAPIESFHSIFQDECIGAYEFNSYKDAYYEVSRFMKRYNTQKTH</sequence>
<evidence type="ECO:0000313" key="2">
    <source>
        <dbReference type="EMBL" id="MBU5593502.1"/>
    </source>
</evidence>
<reference evidence="2 3" key="1">
    <citation type="submission" date="2021-06" db="EMBL/GenBank/DDBJ databases">
        <authorList>
            <person name="Sun Q."/>
            <person name="Li D."/>
        </authorList>
    </citation>
    <scope>NUCLEOTIDE SEQUENCE [LARGE SCALE GENOMIC DNA]</scope>
    <source>
        <strain evidence="2 3">MSJ-4</strain>
    </source>
</reference>
<dbReference type="InterPro" id="IPR001584">
    <property type="entry name" value="Integrase_cat-core"/>
</dbReference>
<organism evidence="2 3">
    <name type="scientific">Clostridium simiarum</name>
    <dbReference type="NCBI Taxonomy" id="2841506"/>
    <lineage>
        <taxon>Bacteria</taxon>
        <taxon>Bacillati</taxon>
        <taxon>Bacillota</taxon>
        <taxon>Clostridia</taxon>
        <taxon>Eubacteriales</taxon>
        <taxon>Clostridiaceae</taxon>
        <taxon>Clostridium</taxon>
    </lineage>
</organism>
<dbReference type="Proteomes" id="UP000736583">
    <property type="component" value="Unassembled WGS sequence"/>
</dbReference>
<evidence type="ECO:0000313" key="3">
    <source>
        <dbReference type="Proteomes" id="UP000736583"/>
    </source>
</evidence>
<accession>A0ABS6F4Q1</accession>
<gene>
    <name evidence="2" type="ORF">KQI89_17335</name>
</gene>